<dbReference type="InterPro" id="IPR050187">
    <property type="entry name" value="Lipid_Phosphate_FormReg"/>
</dbReference>
<keyword evidence="9" id="KW-0443">Lipid metabolism</keyword>
<evidence type="ECO:0000256" key="6">
    <source>
        <dbReference type="ARBA" id="ARBA00022777"/>
    </source>
</evidence>
<dbReference type="Proteomes" id="UP001208689">
    <property type="component" value="Chromosome"/>
</dbReference>
<gene>
    <name evidence="13" type="ORF">NEF87_000937</name>
</gene>
<dbReference type="PANTHER" id="PTHR12358:SF106">
    <property type="entry name" value="LIPID KINASE YEGS"/>
    <property type="match status" value="1"/>
</dbReference>
<dbReference type="GO" id="GO:0016301">
    <property type="term" value="F:kinase activity"/>
    <property type="evidence" value="ECO:0007669"/>
    <property type="project" value="UniProtKB-KW"/>
</dbReference>
<proteinExistence type="predicted"/>
<evidence type="ECO:0000256" key="4">
    <source>
        <dbReference type="ARBA" id="ARBA00022723"/>
    </source>
</evidence>
<dbReference type="Gene3D" id="3.40.50.10330">
    <property type="entry name" value="Probable inorganic polyphosphate/atp-NAD kinase, domain 1"/>
    <property type="match status" value="1"/>
</dbReference>
<keyword evidence="4" id="KW-0479">Metal-binding</keyword>
<dbReference type="EC" id="2.7.1.-" evidence="13"/>
<evidence type="ECO:0000256" key="11">
    <source>
        <dbReference type="ARBA" id="ARBA00023264"/>
    </source>
</evidence>
<name>A0ABY6HP36_9ARCH</name>
<dbReference type="InterPro" id="IPR017438">
    <property type="entry name" value="ATP-NAD_kinase_N"/>
</dbReference>
<keyword evidence="7" id="KW-0067">ATP-binding</keyword>
<keyword evidence="3 13" id="KW-0808">Transferase</keyword>
<keyword evidence="8" id="KW-0460">Magnesium</keyword>
<keyword evidence="2" id="KW-0444">Lipid biosynthesis</keyword>
<evidence type="ECO:0000313" key="14">
    <source>
        <dbReference type="Proteomes" id="UP001208689"/>
    </source>
</evidence>
<evidence type="ECO:0000256" key="7">
    <source>
        <dbReference type="ARBA" id="ARBA00022840"/>
    </source>
</evidence>
<dbReference type="Gene3D" id="2.60.200.40">
    <property type="match status" value="1"/>
</dbReference>
<dbReference type="InterPro" id="IPR005218">
    <property type="entry name" value="Diacylglycerol/lipid_kinase"/>
</dbReference>
<evidence type="ECO:0000256" key="3">
    <source>
        <dbReference type="ARBA" id="ARBA00022679"/>
    </source>
</evidence>
<comment type="cofactor">
    <cofactor evidence="1">
        <name>Mg(2+)</name>
        <dbReference type="ChEBI" id="CHEBI:18420"/>
    </cofactor>
</comment>
<accession>A0ABY6HP36</accession>
<dbReference type="SUPFAM" id="SSF111331">
    <property type="entry name" value="NAD kinase/diacylglycerol kinase-like"/>
    <property type="match status" value="1"/>
</dbReference>
<reference evidence="13" key="1">
    <citation type="submission" date="2022-09" db="EMBL/GenBank/DDBJ databases">
        <title>Actin cytoskeleton and complex cell architecture in an #Asgard archaeon.</title>
        <authorList>
            <person name="Ponce Toledo R.I."/>
            <person name="Schleper C."/>
            <person name="Rodrigues Oliveira T."/>
            <person name="Wollweber F."/>
            <person name="Xu J."/>
            <person name="Rittmann S."/>
            <person name="Klingl A."/>
            <person name="Pilhofer M."/>
        </authorList>
    </citation>
    <scope>NUCLEOTIDE SEQUENCE</scope>
    <source>
        <strain evidence="13">B-35</strain>
    </source>
</reference>
<keyword evidence="11" id="KW-1208">Phospholipid metabolism</keyword>
<sequence length="339" mass="38362">MKDYAIIYNPTAAAGKKKKQFDYVIKTLENLKISFKLLKTEYFAHAITLAEECAKDGYRIVGWGGDGTCNEVLNGAIKSKTNALLGFIPMGTGMDIPGAVGYRPDNLKRACEIIAKAHTGKLDVGIATNAQNEKRYFLGIGSQGFDAEVTKRTNEGNKNLPGTWNYIASVVKTVFGFKKHKIRIIHDNGIYQSTCNLVAVGNGPTYGGWMYMCPRARLDDGLFHISIIEMGRFELLYNFNTMYSRTLHPHKHLTDLISKKIRIEMVELNDEPYIAQVDGEIIGNLPIEYSFLPGQYEFIKPEQNEAEQWFQEKHGTKFAKHLSKLQREKSDYYTNSKFD</sequence>
<dbReference type="InterPro" id="IPR045540">
    <property type="entry name" value="YegS/DAGK_C"/>
</dbReference>
<feature type="domain" description="DAGKc" evidence="12">
    <location>
        <begin position="1"/>
        <end position="131"/>
    </location>
</feature>
<dbReference type="InterPro" id="IPR016064">
    <property type="entry name" value="NAD/diacylglycerol_kinase_sf"/>
</dbReference>
<dbReference type="PANTHER" id="PTHR12358">
    <property type="entry name" value="SPHINGOSINE KINASE"/>
    <property type="match status" value="1"/>
</dbReference>
<evidence type="ECO:0000256" key="10">
    <source>
        <dbReference type="ARBA" id="ARBA00023209"/>
    </source>
</evidence>
<evidence type="ECO:0000256" key="1">
    <source>
        <dbReference type="ARBA" id="ARBA00001946"/>
    </source>
</evidence>
<keyword evidence="10" id="KW-0594">Phospholipid biosynthesis</keyword>
<dbReference type="InterPro" id="IPR001206">
    <property type="entry name" value="Diacylglycerol_kinase_cat_dom"/>
</dbReference>
<evidence type="ECO:0000256" key="8">
    <source>
        <dbReference type="ARBA" id="ARBA00022842"/>
    </source>
</evidence>
<dbReference type="PROSITE" id="PS50146">
    <property type="entry name" value="DAGK"/>
    <property type="match status" value="1"/>
</dbReference>
<keyword evidence="14" id="KW-1185">Reference proteome</keyword>
<evidence type="ECO:0000313" key="13">
    <source>
        <dbReference type="EMBL" id="UYP44652.1"/>
    </source>
</evidence>
<evidence type="ECO:0000256" key="2">
    <source>
        <dbReference type="ARBA" id="ARBA00022516"/>
    </source>
</evidence>
<organism evidence="13 14">
    <name type="scientific">Candidatus Lokiarchaeum ossiferum</name>
    <dbReference type="NCBI Taxonomy" id="2951803"/>
    <lineage>
        <taxon>Archaea</taxon>
        <taxon>Promethearchaeati</taxon>
        <taxon>Promethearchaeota</taxon>
        <taxon>Promethearchaeia</taxon>
        <taxon>Promethearchaeales</taxon>
        <taxon>Promethearchaeaceae</taxon>
        <taxon>Candidatus Lokiarchaeum</taxon>
    </lineage>
</organism>
<evidence type="ECO:0000256" key="9">
    <source>
        <dbReference type="ARBA" id="ARBA00023098"/>
    </source>
</evidence>
<dbReference type="EMBL" id="CP104013">
    <property type="protein sequence ID" value="UYP44652.1"/>
    <property type="molecule type" value="Genomic_DNA"/>
</dbReference>
<keyword evidence="5" id="KW-0547">Nucleotide-binding</keyword>
<dbReference type="Pfam" id="PF00781">
    <property type="entry name" value="DAGK_cat"/>
    <property type="match status" value="1"/>
</dbReference>
<keyword evidence="6 13" id="KW-0418">Kinase</keyword>
<evidence type="ECO:0000256" key="5">
    <source>
        <dbReference type="ARBA" id="ARBA00022741"/>
    </source>
</evidence>
<protein>
    <submittedName>
        <fullName evidence="13">Lipid kinase YegS</fullName>
        <ecNumber evidence="13">2.7.1.-</ecNumber>
    </submittedName>
</protein>
<dbReference type="NCBIfam" id="TIGR00147">
    <property type="entry name" value="YegS/Rv2252/BmrU family lipid kinase"/>
    <property type="match status" value="1"/>
</dbReference>
<dbReference type="SMART" id="SM00046">
    <property type="entry name" value="DAGKc"/>
    <property type="match status" value="1"/>
</dbReference>
<dbReference type="Pfam" id="PF19279">
    <property type="entry name" value="YegS_C"/>
    <property type="match status" value="1"/>
</dbReference>
<evidence type="ECO:0000259" key="12">
    <source>
        <dbReference type="PROSITE" id="PS50146"/>
    </source>
</evidence>